<dbReference type="PANTHER" id="PTHR32179">
    <property type="entry name" value="NICOTINATE-NUCLEOTIDE PYROPHOSPHORYLASE [CARBOXYLATING]"/>
    <property type="match status" value="1"/>
</dbReference>
<dbReference type="InterPro" id="IPR002638">
    <property type="entry name" value="Quinolinate_PRibosylTrfase_C"/>
</dbReference>
<dbReference type="InterPro" id="IPR036068">
    <property type="entry name" value="Nicotinate_pribotase-like_C"/>
</dbReference>
<reference evidence="14" key="1">
    <citation type="journal article" date="2019" name="Int. J. Syst. Evol. Microbiol.">
        <title>The Global Catalogue of Microorganisms (GCM) 10K type strain sequencing project: providing services to taxonomists for standard genome sequencing and annotation.</title>
        <authorList>
            <consortium name="The Broad Institute Genomics Platform"/>
            <consortium name="The Broad Institute Genome Sequencing Center for Infectious Disease"/>
            <person name="Wu L."/>
            <person name="Ma J."/>
        </authorList>
    </citation>
    <scope>NUCLEOTIDE SEQUENCE [LARGE SCALE GENOMIC DNA]</scope>
    <source>
        <strain evidence="14">CGMCC 1.12286</strain>
    </source>
</reference>
<comment type="function">
    <text evidence="1">Involved in the catabolism of quinolinic acid (QA).</text>
</comment>
<accession>A0ABW4JDP1</accession>
<keyword evidence="6 10" id="KW-0328">Glycosyltransferase</keyword>
<sequence length="276" mass="29352">MNPLAIRQFLQQALLEDVGIHDVTTELIFDPSATMQGIFLAKADGRIAGLEVVEETFKLMAPSLEFECMVQDGADVTPGTVLASVQGSARAILSAERVALNMVQRMSGIATETRNVCRLIAGSNTQIVDTRKTVPGLRLFDKYAVTVGGGRNHRFGLYDAVLIKDNHIAAAGSLTLAVERVKRGLGHLVKIEVETDTLEQVEEALAAQVDVIMLDNMTPAQVTEAVKLVGGRAVTEASGGITPANVASYGSTGVDAISLGWLTHSVKALDISLDVR</sequence>
<keyword evidence="14" id="KW-1185">Reference proteome</keyword>
<feature type="domain" description="Quinolinate phosphoribosyl transferase C-terminal" evidence="11">
    <location>
        <begin position="109"/>
        <end position="274"/>
    </location>
</feature>
<dbReference type="PIRSF" id="PIRSF006250">
    <property type="entry name" value="NadC_ModD"/>
    <property type="match status" value="1"/>
</dbReference>
<comment type="similarity">
    <text evidence="3 10">Belongs to the NadC/ModD family.</text>
</comment>
<dbReference type="InterPro" id="IPR022412">
    <property type="entry name" value="Quinolinate_PRibosylTrfase_N"/>
</dbReference>
<dbReference type="Pfam" id="PF01729">
    <property type="entry name" value="QRPTase_C"/>
    <property type="match status" value="1"/>
</dbReference>
<dbReference type="InterPro" id="IPR037128">
    <property type="entry name" value="Quinolinate_PRibosylTase_N_sf"/>
</dbReference>
<proteinExistence type="inferred from homology"/>
<evidence type="ECO:0000256" key="4">
    <source>
        <dbReference type="ARBA" id="ARBA00011944"/>
    </source>
</evidence>
<protein>
    <recommendedName>
        <fullName evidence="4">nicotinate-nucleotide diphosphorylase (carboxylating)</fullName>
        <ecNumber evidence="4">2.4.2.19</ecNumber>
    </recommendedName>
    <alternativeName>
        <fullName evidence="8">Quinolinate phosphoribosyltransferase [decarboxylating]</fullName>
    </alternativeName>
</protein>
<keyword evidence="7 10" id="KW-0808">Transferase</keyword>
<dbReference type="Proteomes" id="UP001597079">
    <property type="component" value="Unassembled WGS sequence"/>
</dbReference>
<dbReference type="PANTHER" id="PTHR32179:SF3">
    <property type="entry name" value="NICOTINATE-NUCLEOTIDE PYROPHOSPHORYLASE [CARBOXYLATING]"/>
    <property type="match status" value="1"/>
</dbReference>
<evidence type="ECO:0000256" key="8">
    <source>
        <dbReference type="ARBA" id="ARBA00033102"/>
    </source>
</evidence>
<comment type="catalytic activity">
    <reaction evidence="9">
        <text>nicotinate beta-D-ribonucleotide + CO2 + diphosphate = quinolinate + 5-phospho-alpha-D-ribose 1-diphosphate + 2 H(+)</text>
        <dbReference type="Rhea" id="RHEA:12733"/>
        <dbReference type="ChEBI" id="CHEBI:15378"/>
        <dbReference type="ChEBI" id="CHEBI:16526"/>
        <dbReference type="ChEBI" id="CHEBI:29959"/>
        <dbReference type="ChEBI" id="CHEBI:33019"/>
        <dbReference type="ChEBI" id="CHEBI:57502"/>
        <dbReference type="ChEBI" id="CHEBI:58017"/>
        <dbReference type="EC" id="2.4.2.19"/>
    </reaction>
</comment>
<evidence type="ECO:0000313" key="14">
    <source>
        <dbReference type="Proteomes" id="UP001597079"/>
    </source>
</evidence>
<dbReference type="InterPro" id="IPR013785">
    <property type="entry name" value="Aldolase_TIM"/>
</dbReference>
<dbReference type="EMBL" id="JBHUCX010000020">
    <property type="protein sequence ID" value="MFD1674417.1"/>
    <property type="molecule type" value="Genomic_DNA"/>
</dbReference>
<dbReference type="SUPFAM" id="SSF51690">
    <property type="entry name" value="Nicotinate/Quinolinate PRTase C-terminal domain-like"/>
    <property type="match status" value="1"/>
</dbReference>
<comment type="caution">
    <text evidence="13">The sequence shown here is derived from an EMBL/GenBank/DDBJ whole genome shotgun (WGS) entry which is preliminary data.</text>
</comment>
<evidence type="ECO:0000313" key="13">
    <source>
        <dbReference type="EMBL" id="MFD1674417.1"/>
    </source>
</evidence>
<dbReference type="Gene3D" id="3.90.1170.20">
    <property type="entry name" value="Quinolinate phosphoribosyl transferase, N-terminal domain"/>
    <property type="match status" value="1"/>
</dbReference>
<dbReference type="EC" id="2.4.2.19" evidence="4"/>
<name>A0ABW4JDP1_9BACL</name>
<keyword evidence="5" id="KW-0662">Pyridine nucleotide biosynthesis</keyword>
<evidence type="ECO:0000259" key="12">
    <source>
        <dbReference type="Pfam" id="PF02749"/>
    </source>
</evidence>
<evidence type="ECO:0000256" key="5">
    <source>
        <dbReference type="ARBA" id="ARBA00022642"/>
    </source>
</evidence>
<dbReference type="InterPro" id="IPR004393">
    <property type="entry name" value="NadC"/>
</dbReference>
<organism evidence="13 14">
    <name type="scientific">Alicyclobacillus fodiniaquatilis</name>
    <dbReference type="NCBI Taxonomy" id="1661150"/>
    <lineage>
        <taxon>Bacteria</taxon>
        <taxon>Bacillati</taxon>
        <taxon>Bacillota</taxon>
        <taxon>Bacilli</taxon>
        <taxon>Bacillales</taxon>
        <taxon>Alicyclobacillaceae</taxon>
        <taxon>Alicyclobacillus</taxon>
    </lineage>
</organism>
<dbReference type="RefSeq" id="WP_377942287.1">
    <property type="nucleotide sequence ID" value="NZ_JBHUCX010000020.1"/>
</dbReference>
<dbReference type="SUPFAM" id="SSF54675">
    <property type="entry name" value="Nicotinate/Quinolinate PRTase N-terminal domain-like"/>
    <property type="match status" value="1"/>
</dbReference>
<dbReference type="GO" id="GO:0004514">
    <property type="term" value="F:nicotinate-nucleotide diphosphorylase (carboxylating) activity"/>
    <property type="evidence" value="ECO:0007669"/>
    <property type="project" value="UniProtKB-EC"/>
</dbReference>
<evidence type="ECO:0000256" key="2">
    <source>
        <dbReference type="ARBA" id="ARBA00004893"/>
    </source>
</evidence>
<comment type="pathway">
    <text evidence="2">Cofactor biosynthesis; NAD(+) biosynthesis; nicotinate D-ribonucleotide from quinolinate: step 1/1.</text>
</comment>
<evidence type="ECO:0000259" key="11">
    <source>
        <dbReference type="Pfam" id="PF01729"/>
    </source>
</evidence>
<evidence type="ECO:0000256" key="7">
    <source>
        <dbReference type="ARBA" id="ARBA00022679"/>
    </source>
</evidence>
<evidence type="ECO:0000256" key="10">
    <source>
        <dbReference type="PIRNR" id="PIRNR006250"/>
    </source>
</evidence>
<dbReference type="CDD" id="cd01572">
    <property type="entry name" value="QPRTase"/>
    <property type="match status" value="1"/>
</dbReference>
<gene>
    <name evidence="13" type="primary">nadC</name>
    <name evidence="13" type="ORF">ACFSB2_06820</name>
</gene>
<evidence type="ECO:0000256" key="3">
    <source>
        <dbReference type="ARBA" id="ARBA00009400"/>
    </source>
</evidence>
<dbReference type="Gene3D" id="3.20.20.70">
    <property type="entry name" value="Aldolase class I"/>
    <property type="match status" value="1"/>
</dbReference>
<evidence type="ECO:0000256" key="1">
    <source>
        <dbReference type="ARBA" id="ARBA00003237"/>
    </source>
</evidence>
<dbReference type="InterPro" id="IPR027277">
    <property type="entry name" value="NadC/ModD"/>
</dbReference>
<dbReference type="NCBIfam" id="TIGR00078">
    <property type="entry name" value="nadC"/>
    <property type="match status" value="1"/>
</dbReference>
<dbReference type="Pfam" id="PF02749">
    <property type="entry name" value="QRPTase_N"/>
    <property type="match status" value="1"/>
</dbReference>
<evidence type="ECO:0000256" key="9">
    <source>
        <dbReference type="ARBA" id="ARBA00047445"/>
    </source>
</evidence>
<feature type="domain" description="Quinolinate phosphoribosyl transferase N-terminal" evidence="12">
    <location>
        <begin position="22"/>
        <end position="107"/>
    </location>
</feature>
<evidence type="ECO:0000256" key="6">
    <source>
        <dbReference type="ARBA" id="ARBA00022676"/>
    </source>
</evidence>